<gene>
    <name evidence="6" type="ORF">EB796_020811</name>
</gene>
<dbReference type="InterPro" id="IPR036282">
    <property type="entry name" value="Glutathione-S-Trfase_C_sf"/>
</dbReference>
<protein>
    <submittedName>
        <fullName evidence="6">HPGDS</fullName>
    </submittedName>
</protein>
<dbReference type="Pfam" id="PF14497">
    <property type="entry name" value="GST_C_3"/>
    <property type="match status" value="1"/>
</dbReference>
<dbReference type="CDD" id="cd03039">
    <property type="entry name" value="GST_N_Sigma_like"/>
    <property type="match status" value="1"/>
</dbReference>
<keyword evidence="7" id="KW-1185">Reference proteome</keyword>
<comment type="similarity">
    <text evidence="1">Belongs to the GST superfamily.</text>
</comment>
<reference evidence="6" key="1">
    <citation type="submission" date="2020-06" db="EMBL/GenBank/DDBJ databases">
        <title>Draft genome of Bugula neritina, a colonial animal packing powerful symbionts and potential medicines.</title>
        <authorList>
            <person name="Rayko M."/>
        </authorList>
    </citation>
    <scope>NUCLEOTIDE SEQUENCE [LARGE SCALE GENOMIC DNA]</scope>
    <source>
        <strain evidence="6">Kwan_BN1</strain>
    </source>
</reference>
<evidence type="ECO:0000259" key="5">
    <source>
        <dbReference type="PROSITE" id="PS50405"/>
    </source>
</evidence>
<dbReference type="Proteomes" id="UP000593567">
    <property type="component" value="Unassembled WGS sequence"/>
</dbReference>
<dbReference type="PANTHER" id="PTHR11571">
    <property type="entry name" value="GLUTATHIONE S-TRANSFERASE"/>
    <property type="match status" value="1"/>
</dbReference>
<comment type="caution">
    <text evidence="6">The sequence shown here is derived from an EMBL/GenBank/DDBJ whole genome shotgun (WGS) entry which is preliminary data.</text>
</comment>
<dbReference type="SFLD" id="SFLDG00363">
    <property type="entry name" value="AMPS_(cytGST):_Alpha-__Mu-__Pi"/>
    <property type="match status" value="1"/>
</dbReference>
<feature type="domain" description="GST C-terminal" evidence="5">
    <location>
        <begin position="97"/>
        <end position="217"/>
    </location>
</feature>
<dbReference type="GO" id="GO:0004364">
    <property type="term" value="F:glutathione transferase activity"/>
    <property type="evidence" value="ECO:0007669"/>
    <property type="project" value="TreeGrafter"/>
</dbReference>
<evidence type="ECO:0000259" key="4">
    <source>
        <dbReference type="PROSITE" id="PS50404"/>
    </source>
</evidence>
<keyword evidence="2" id="KW-0273">Eye lens protein</keyword>
<dbReference type="InterPro" id="IPR040079">
    <property type="entry name" value="Glutathione_S-Trfase"/>
</dbReference>
<feature type="domain" description="GST N-terminal" evidence="4">
    <location>
        <begin position="18"/>
        <end position="95"/>
    </location>
</feature>
<dbReference type="InterPro" id="IPR036249">
    <property type="entry name" value="Thioredoxin-like_sf"/>
</dbReference>
<dbReference type="InterPro" id="IPR010987">
    <property type="entry name" value="Glutathione-S-Trfase_C-like"/>
</dbReference>
<dbReference type="SFLD" id="SFLDS00019">
    <property type="entry name" value="Glutathione_Transferase_(cytos"/>
    <property type="match status" value="1"/>
</dbReference>
<comment type="function">
    <text evidence="3">S-crystallins are structural components of squids and octopi eye lens. Contains relatively little if any GST activity.</text>
</comment>
<dbReference type="OrthoDB" id="414243at2759"/>
<dbReference type="InterPro" id="IPR004045">
    <property type="entry name" value="Glutathione_S-Trfase_N"/>
</dbReference>
<evidence type="ECO:0000256" key="2">
    <source>
        <dbReference type="ARBA" id="ARBA00022613"/>
    </source>
</evidence>
<evidence type="ECO:0000256" key="1">
    <source>
        <dbReference type="ARBA" id="ARBA00007409"/>
    </source>
</evidence>
<dbReference type="Gene3D" id="1.20.1050.130">
    <property type="match status" value="1"/>
</dbReference>
<organism evidence="6 7">
    <name type="scientific">Bugula neritina</name>
    <name type="common">Brown bryozoan</name>
    <name type="synonym">Sertularia neritina</name>
    <dbReference type="NCBI Taxonomy" id="10212"/>
    <lineage>
        <taxon>Eukaryota</taxon>
        <taxon>Metazoa</taxon>
        <taxon>Spiralia</taxon>
        <taxon>Lophotrochozoa</taxon>
        <taxon>Bryozoa</taxon>
        <taxon>Gymnolaemata</taxon>
        <taxon>Cheilostomatida</taxon>
        <taxon>Flustrina</taxon>
        <taxon>Buguloidea</taxon>
        <taxon>Bugulidae</taxon>
        <taxon>Bugula</taxon>
    </lineage>
</organism>
<proteinExistence type="inferred from homology"/>
<evidence type="ECO:0000313" key="6">
    <source>
        <dbReference type="EMBL" id="KAF6020896.1"/>
    </source>
</evidence>
<name>A0A7J7J5H8_BUGNE</name>
<dbReference type="SUPFAM" id="SSF52833">
    <property type="entry name" value="Thioredoxin-like"/>
    <property type="match status" value="1"/>
</dbReference>
<dbReference type="FunFam" id="3.40.30.10:FF:000035">
    <property type="entry name" value="hematopoietic prostaglandin D synthase"/>
    <property type="match status" value="1"/>
</dbReference>
<sequence length="217" mass="24540">MAINVHQYFLSLQFSSMTNYKVIYFNGRGRAEIIRLTLTQAKQSFSDTRVQGEEWTKLKPSTPKGQLPVLEIDGKMICESMAITRHLGRELGLYGKTNLEATTCDMVLESIAEIINACVTRKFRAKTEEEIAAADEKINLALQRCETFLARIKQGKYVLGDQASIADIAIFDVCDMARWSMKSINVDEYTVMNEIANTFSSQEHIKAYVSARPETTF</sequence>
<accession>A0A7J7J5H8</accession>
<evidence type="ECO:0000313" key="7">
    <source>
        <dbReference type="Proteomes" id="UP000593567"/>
    </source>
</evidence>
<evidence type="ECO:0000256" key="3">
    <source>
        <dbReference type="ARBA" id="ARBA00049616"/>
    </source>
</evidence>
<dbReference type="EMBL" id="VXIV02003141">
    <property type="protein sequence ID" value="KAF6020896.1"/>
    <property type="molecule type" value="Genomic_DNA"/>
</dbReference>
<dbReference type="GO" id="GO:0005212">
    <property type="term" value="F:structural constituent of eye lens"/>
    <property type="evidence" value="ECO:0007669"/>
    <property type="project" value="UniProtKB-KW"/>
</dbReference>
<dbReference type="SUPFAM" id="SSF47616">
    <property type="entry name" value="GST C-terminal domain-like"/>
    <property type="match status" value="1"/>
</dbReference>
<dbReference type="SFLD" id="SFLDG01205">
    <property type="entry name" value="AMPS.1"/>
    <property type="match status" value="1"/>
</dbReference>
<dbReference type="PROSITE" id="PS50404">
    <property type="entry name" value="GST_NTER"/>
    <property type="match status" value="1"/>
</dbReference>
<dbReference type="InterPro" id="IPR050213">
    <property type="entry name" value="GST_superfamily"/>
</dbReference>
<dbReference type="Pfam" id="PF02798">
    <property type="entry name" value="GST_N"/>
    <property type="match status" value="1"/>
</dbReference>
<dbReference type="AlphaFoldDB" id="A0A7J7J5H8"/>
<dbReference type="PROSITE" id="PS50405">
    <property type="entry name" value="GST_CTER"/>
    <property type="match status" value="1"/>
</dbReference>
<dbReference type="PANTHER" id="PTHR11571:SF150">
    <property type="entry name" value="GLUTATHIONE S-TRANSFERASE"/>
    <property type="match status" value="1"/>
</dbReference>
<dbReference type="InterPro" id="IPR004046">
    <property type="entry name" value="GST_C"/>
</dbReference>
<dbReference type="GO" id="GO:0006749">
    <property type="term" value="P:glutathione metabolic process"/>
    <property type="evidence" value="ECO:0007669"/>
    <property type="project" value="TreeGrafter"/>
</dbReference>